<comment type="caution">
    <text evidence="2">The sequence shown here is derived from an EMBL/GenBank/DDBJ whole genome shotgun (WGS) entry which is preliminary data.</text>
</comment>
<dbReference type="InterPro" id="IPR010985">
    <property type="entry name" value="Ribbon_hlx_hlx"/>
</dbReference>
<dbReference type="Pfam" id="PF01402">
    <property type="entry name" value="RHH_1"/>
    <property type="match status" value="1"/>
</dbReference>
<dbReference type="CDD" id="cd22231">
    <property type="entry name" value="RHH_NikR_HicB-like"/>
    <property type="match status" value="1"/>
</dbReference>
<name>A0ABN2NFE5_9MICO</name>
<dbReference type="EMBL" id="BAAANL010000004">
    <property type="protein sequence ID" value="GAA1863883.1"/>
    <property type="molecule type" value="Genomic_DNA"/>
</dbReference>
<dbReference type="Proteomes" id="UP001501094">
    <property type="component" value="Unassembled WGS sequence"/>
</dbReference>
<dbReference type="SUPFAM" id="SSF47598">
    <property type="entry name" value="Ribbon-helix-helix"/>
    <property type="match status" value="1"/>
</dbReference>
<feature type="domain" description="Ribbon-helix-helix protein CopG" evidence="1">
    <location>
        <begin position="81"/>
        <end position="116"/>
    </location>
</feature>
<sequence length="120" mass="12971">MRPLTIACAPARYAIRNSRPGFPATTFTYTVLGMSQRKIHGKPVSDEQIQAWADEAEAGYDTATLRRRGRPTAGEGPGTVVPVRLDGPTLAALMKRAEEEGLANRSEAIRAAVRAWAHVA</sequence>
<reference evidence="3" key="1">
    <citation type="journal article" date="2019" name="Int. J. Syst. Evol. Microbiol.">
        <title>The Global Catalogue of Microorganisms (GCM) 10K type strain sequencing project: providing services to taxonomists for standard genome sequencing and annotation.</title>
        <authorList>
            <consortium name="The Broad Institute Genomics Platform"/>
            <consortium name="The Broad Institute Genome Sequencing Center for Infectious Disease"/>
            <person name="Wu L."/>
            <person name="Ma J."/>
        </authorList>
    </citation>
    <scope>NUCLEOTIDE SEQUENCE [LARGE SCALE GENOMIC DNA]</scope>
    <source>
        <strain evidence="3">JCM 14326</strain>
    </source>
</reference>
<protein>
    <recommendedName>
        <fullName evidence="1">Ribbon-helix-helix protein CopG domain-containing protein</fullName>
    </recommendedName>
</protein>
<evidence type="ECO:0000313" key="2">
    <source>
        <dbReference type="EMBL" id="GAA1863883.1"/>
    </source>
</evidence>
<evidence type="ECO:0000259" key="1">
    <source>
        <dbReference type="Pfam" id="PF01402"/>
    </source>
</evidence>
<accession>A0ABN2NFE5</accession>
<keyword evidence="3" id="KW-1185">Reference proteome</keyword>
<organism evidence="2 3">
    <name type="scientific">Myceligenerans crystallogenes</name>
    <dbReference type="NCBI Taxonomy" id="316335"/>
    <lineage>
        <taxon>Bacteria</taxon>
        <taxon>Bacillati</taxon>
        <taxon>Actinomycetota</taxon>
        <taxon>Actinomycetes</taxon>
        <taxon>Micrococcales</taxon>
        <taxon>Promicromonosporaceae</taxon>
        <taxon>Myceligenerans</taxon>
    </lineage>
</organism>
<dbReference type="InterPro" id="IPR013321">
    <property type="entry name" value="Arc_rbn_hlx_hlx"/>
</dbReference>
<evidence type="ECO:0000313" key="3">
    <source>
        <dbReference type="Proteomes" id="UP001501094"/>
    </source>
</evidence>
<proteinExistence type="predicted"/>
<dbReference type="Gene3D" id="1.10.1220.10">
    <property type="entry name" value="Met repressor-like"/>
    <property type="match status" value="1"/>
</dbReference>
<dbReference type="InterPro" id="IPR002145">
    <property type="entry name" value="CopG"/>
</dbReference>
<gene>
    <name evidence="2" type="ORF">GCM10009751_22380</name>
</gene>